<dbReference type="Gene3D" id="3.40.50.150">
    <property type="entry name" value="Vaccinia Virus protein VP39"/>
    <property type="match status" value="1"/>
</dbReference>
<feature type="active site" evidence="6">
    <location>
        <position position="78"/>
    </location>
</feature>
<dbReference type="PANTHER" id="PTHR46098">
    <property type="entry name" value="TRNA (CYTOSINE(38)-C(5))-METHYLTRANSFERASE"/>
    <property type="match status" value="1"/>
</dbReference>
<proteinExistence type="inferred from homology"/>
<evidence type="ECO:0000256" key="5">
    <source>
        <dbReference type="ARBA" id="ARBA00022747"/>
    </source>
</evidence>
<reference evidence="8 9" key="1">
    <citation type="journal article" date="2020" name="Biotechnol. Biofuels">
        <title>New insights from the biogas microbiome by comprehensive genome-resolved metagenomics of nearly 1600 species originating from multiple anaerobic digesters.</title>
        <authorList>
            <person name="Campanaro S."/>
            <person name="Treu L."/>
            <person name="Rodriguez-R L.M."/>
            <person name="Kovalovszki A."/>
            <person name="Ziels R.M."/>
            <person name="Maus I."/>
            <person name="Zhu X."/>
            <person name="Kougias P.G."/>
            <person name="Basile A."/>
            <person name="Luo G."/>
            <person name="Schluter A."/>
            <person name="Konstantinidis K.T."/>
            <person name="Angelidaki I."/>
        </authorList>
    </citation>
    <scope>NUCLEOTIDE SEQUENCE [LARGE SCALE GENOMIC DNA]</scope>
    <source>
        <strain evidence="8">AS27yjCOA_165</strain>
    </source>
</reference>
<dbReference type="Gene3D" id="3.90.120.10">
    <property type="entry name" value="DNA Methylase, subunit A, domain 2"/>
    <property type="match status" value="1"/>
</dbReference>
<dbReference type="GO" id="GO:0032259">
    <property type="term" value="P:methylation"/>
    <property type="evidence" value="ECO:0007669"/>
    <property type="project" value="UniProtKB-KW"/>
</dbReference>
<evidence type="ECO:0000313" key="8">
    <source>
        <dbReference type="EMBL" id="NMB69749.1"/>
    </source>
</evidence>
<evidence type="ECO:0000256" key="2">
    <source>
        <dbReference type="ARBA" id="ARBA00022603"/>
    </source>
</evidence>
<evidence type="ECO:0000256" key="4">
    <source>
        <dbReference type="ARBA" id="ARBA00022691"/>
    </source>
</evidence>
<dbReference type="GO" id="GO:0009307">
    <property type="term" value="P:DNA restriction-modification system"/>
    <property type="evidence" value="ECO:0007669"/>
    <property type="project" value="UniProtKB-KW"/>
</dbReference>
<dbReference type="EC" id="2.1.1.37" evidence="1"/>
<dbReference type="InterPro" id="IPR018117">
    <property type="entry name" value="C5_DNA_meth_AS"/>
</dbReference>
<keyword evidence="8" id="KW-0255">Endonuclease</keyword>
<comment type="caution">
    <text evidence="8">The sequence shown here is derived from an EMBL/GenBank/DDBJ whole genome shotgun (WGS) entry which is preliminary data.</text>
</comment>
<dbReference type="InterPro" id="IPR029063">
    <property type="entry name" value="SAM-dependent_MTases_sf"/>
</dbReference>
<organism evidence="8 9">
    <name type="scientific">candidate division WWE3 bacterium</name>
    <dbReference type="NCBI Taxonomy" id="2053526"/>
    <lineage>
        <taxon>Bacteria</taxon>
        <taxon>Katanobacteria</taxon>
    </lineage>
</organism>
<feature type="region of interest" description="Disordered" evidence="7">
    <location>
        <begin position="427"/>
        <end position="469"/>
    </location>
</feature>
<keyword evidence="8" id="KW-0540">Nuclease</keyword>
<dbReference type="AlphaFoldDB" id="A0A7X9DK66"/>
<name>A0A7X9DK66_UNCKA</name>
<keyword evidence="5" id="KW-0680">Restriction system</keyword>
<dbReference type="InterPro" id="IPR001525">
    <property type="entry name" value="C5_MeTfrase"/>
</dbReference>
<dbReference type="GO" id="GO:0004519">
    <property type="term" value="F:endonuclease activity"/>
    <property type="evidence" value="ECO:0007669"/>
    <property type="project" value="UniProtKB-KW"/>
</dbReference>
<evidence type="ECO:0000313" key="9">
    <source>
        <dbReference type="Proteomes" id="UP000526033"/>
    </source>
</evidence>
<keyword evidence="3 6" id="KW-0808">Transferase</keyword>
<dbReference type="PROSITE" id="PS00094">
    <property type="entry name" value="C5_MTASE_1"/>
    <property type="match status" value="1"/>
</dbReference>
<dbReference type="Pfam" id="PF00145">
    <property type="entry name" value="DNA_methylase"/>
    <property type="match status" value="2"/>
</dbReference>
<evidence type="ECO:0000256" key="6">
    <source>
        <dbReference type="PROSITE-ProRule" id="PRU01016"/>
    </source>
</evidence>
<dbReference type="SUPFAM" id="SSF53335">
    <property type="entry name" value="S-adenosyl-L-methionine-dependent methyltransferases"/>
    <property type="match status" value="1"/>
</dbReference>
<sequence length="469" mass="53041">MNITTVGSVCSGIEAASVAWEPLGLRFEWFSEIASFPSQVLKARYPDIENLGDMNDIPEKLKNNLISTPDLICGGTPCQAFSLAGWKNGLNDDRGNLALKFVDIVEANDTQRLKKGISPSIVFWENVEGVLTDKTNAFGCLVSSLAGLSNVIDIRKWPNAGVIYGPKRNVAWRVLDAKFFGLPQQRKRLCLLAGGTDFFPENVLFEKHINDLQEFPETKLTFEKDGHRFEVFREYTDCLYSAYGTKWNGNAAAYNGSLFIVQDERIRRLSPLECERLMGFPDNYTNIKGAKKTNRYQALGNSWAVPVVKWIGKQLINYTGDKFNLNKYNLSLSGRTYPIKNEGLFIDFGKDLVYINEDLTLNCTSIPENCIFSDMRDIVSADAQKDIYISPVGCYGIIRRKQERNLKINPRLEEVLLSISSQMTPEEIEKRSRVQKRGRFSKKIDNEADTKHNVESSDDVNKESDLMTV</sequence>
<evidence type="ECO:0000256" key="7">
    <source>
        <dbReference type="SAM" id="MobiDB-lite"/>
    </source>
</evidence>
<comment type="similarity">
    <text evidence="6">Belongs to the class I-like SAM-binding methyltransferase superfamily. C5-methyltransferase family.</text>
</comment>
<dbReference type="PROSITE" id="PS51679">
    <property type="entry name" value="SAM_MT_C5"/>
    <property type="match status" value="1"/>
</dbReference>
<keyword evidence="4 6" id="KW-0949">S-adenosyl-L-methionine</keyword>
<feature type="compositionally biased region" description="Basic and acidic residues" evidence="7">
    <location>
        <begin position="442"/>
        <end position="469"/>
    </location>
</feature>
<evidence type="ECO:0000256" key="3">
    <source>
        <dbReference type="ARBA" id="ARBA00022679"/>
    </source>
</evidence>
<dbReference type="PANTHER" id="PTHR46098:SF1">
    <property type="entry name" value="TRNA (CYTOSINE(38)-C(5))-METHYLTRANSFERASE"/>
    <property type="match status" value="1"/>
</dbReference>
<dbReference type="EMBL" id="JAAZNL010000008">
    <property type="protein sequence ID" value="NMB69749.1"/>
    <property type="molecule type" value="Genomic_DNA"/>
</dbReference>
<dbReference type="InterPro" id="IPR050750">
    <property type="entry name" value="C5-MTase"/>
</dbReference>
<accession>A0A7X9DK66</accession>
<evidence type="ECO:0000256" key="1">
    <source>
        <dbReference type="ARBA" id="ARBA00011975"/>
    </source>
</evidence>
<dbReference type="Proteomes" id="UP000526033">
    <property type="component" value="Unassembled WGS sequence"/>
</dbReference>
<gene>
    <name evidence="8" type="ORF">GYA27_00905</name>
</gene>
<keyword evidence="8" id="KW-0378">Hydrolase</keyword>
<keyword evidence="2 6" id="KW-0489">Methyltransferase</keyword>
<dbReference type="GO" id="GO:0003886">
    <property type="term" value="F:DNA (cytosine-5-)-methyltransferase activity"/>
    <property type="evidence" value="ECO:0007669"/>
    <property type="project" value="UniProtKB-EC"/>
</dbReference>
<protein>
    <recommendedName>
        <fullName evidence="1">DNA (cytosine-5-)-methyltransferase</fullName>
        <ecNumber evidence="1">2.1.1.37</ecNumber>
    </recommendedName>
</protein>